<dbReference type="PANTHER" id="PTHR34293:SF1">
    <property type="entry name" value="HTH-TYPE TRANSCRIPTIONAL REGULATOR TRMBL2"/>
    <property type="match status" value="1"/>
</dbReference>
<organism evidence="2 3">
    <name type="scientific">Gallintestinimicrobium propionicum</name>
    <dbReference type="NCBI Taxonomy" id="2981770"/>
    <lineage>
        <taxon>Bacteria</taxon>
        <taxon>Bacillati</taxon>
        <taxon>Bacillota</taxon>
        <taxon>Clostridia</taxon>
        <taxon>Lachnospirales</taxon>
        <taxon>Lachnospiraceae</taxon>
        <taxon>Gallintestinimicrobium</taxon>
    </lineage>
</organism>
<dbReference type="CDD" id="cd09124">
    <property type="entry name" value="PLDc_like_TrmB_middle"/>
    <property type="match status" value="1"/>
</dbReference>
<protein>
    <recommendedName>
        <fullName evidence="1">Transcription regulator TrmB N-terminal domain-containing protein</fullName>
    </recommendedName>
</protein>
<dbReference type="Gene3D" id="1.10.10.10">
    <property type="entry name" value="Winged helix-like DNA-binding domain superfamily/Winged helix DNA-binding domain"/>
    <property type="match status" value="1"/>
</dbReference>
<reference evidence="2 3" key="1">
    <citation type="submission" date="2021-10" db="EMBL/GenBank/DDBJ databases">
        <title>Anaerobic single-cell dispensing facilitates the cultivation of human gut bacteria.</title>
        <authorList>
            <person name="Afrizal A."/>
        </authorList>
    </citation>
    <scope>NUCLEOTIDE SEQUENCE [LARGE SCALE GENOMIC DNA]</scope>
    <source>
        <strain evidence="2 3">CLA-AA-H244</strain>
    </source>
</reference>
<dbReference type="Pfam" id="PF01978">
    <property type="entry name" value="TrmB"/>
    <property type="match status" value="1"/>
</dbReference>
<keyword evidence="3" id="KW-1185">Reference proteome</keyword>
<sequence length="244" mass="27754">MKLQETLEHLNFSRLEAQIYMALIGSEPMSAYQLAKKIAIARPSIYNALEHMLDKGMVELVPDQTALYTAQEPEVLLGRMQAEMTANLSLARQQLEEYETAKQPEVHFVFRGFETAIARAGKLLEDAREEVYLNADFDLSCFAEIFHRLKKKGVRIVAFSFDDLGLNREDVEFYTHGGMLTAHQPSRLMLVTDRQMTLTADCGAFANWSGTVSNNGLMVKILLEHIQHDITLLQLQEKYGLEMH</sequence>
<evidence type="ECO:0000259" key="1">
    <source>
        <dbReference type="Pfam" id="PF01978"/>
    </source>
</evidence>
<comment type="caution">
    <text evidence="2">The sequence shown here is derived from an EMBL/GenBank/DDBJ whole genome shotgun (WGS) entry which is preliminary data.</text>
</comment>
<dbReference type="InterPro" id="IPR036388">
    <property type="entry name" value="WH-like_DNA-bd_sf"/>
</dbReference>
<proteinExistence type="predicted"/>
<dbReference type="InterPro" id="IPR036390">
    <property type="entry name" value="WH_DNA-bd_sf"/>
</dbReference>
<name>A0AAE3AZY8_9FIRM</name>
<dbReference type="RefSeq" id="WP_308729186.1">
    <property type="nucleotide sequence ID" value="NZ_JAJEQF010000070.1"/>
</dbReference>
<evidence type="ECO:0000313" key="2">
    <source>
        <dbReference type="EMBL" id="MCC2169207.1"/>
    </source>
</evidence>
<feature type="domain" description="Transcription regulator TrmB N-terminal" evidence="1">
    <location>
        <begin position="7"/>
        <end position="74"/>
    </location>
</feature>
<dbReference type="Proteomes" id="UP001199355">
    <property type="component" value="Unassembled WGS sequence"/>
</dbReference>
<evidence type="ECO:0000313" key="3">
    <source>
        <dbReference type="Proteomes" id="UP001199355"/>
    </source>
</evidence>
<dbReference type="AlphaFoldDB" id="A0AAE3AZY8"/>
<dbReference type="EMBL" id="JAJEQF010000070">
    <property type="protein sequence ID" value="MCC2169207.1"/>
    <property type="molecule type" value="Genomic_DNA"/>
</dbReference>
<gene>
    <name evidence="2" type="ORF">LKD45_16230</name>
</gene>
<dbReference type="InterPro" id="IPR002831">
    <property type="entry name" value="Tscrpt_reg_TrmB_N"/>
</dbReference>
<dbReference type="InterPro" id="IPR051797">
    <property type="entry name" value="TrmB-like"/>
</dbReference>
<dbReference type="PANTHER" id="PTHR34293">
    <property type="entry name" value="HTH-TYPE TRANSCRIPTIONAL REGULATOR TRMBL2"/>
    <property type="match status" value="1"/>
</dbReference>
<dbReference type="SUPFAM" id="SSF46785">
    <property type="entry name" value="Winged helix' DNA-binding domain"/>
    <property type="match status" value="1"/>
</dbReference>
<accession>A0AAE3AZY8</accession>